<proteinExistence type="predicted"/>
<gene>
    <name evidence="1" type="ORF">C3B59_11455</name>
</gene>
<dbReference type="Proteomes" id="UP000237104">
    <property type="component" value="Unassembled WGS sequence"/>
</dbReference>
<protein>
    <submittedName>
        <fullName evidence="1">Uncharacterized protein</fullName>
    </submittedName>
</protein>
<name>A0A2S3ZBB3_9MICO</name>
<reference evidence="1 2" key="1">
    <citation type="submission" date="2018-01" db="EMBL/GenBank/DDBJ databases">
        <title>Cryobacterium sp. nov., from glaciers in China.</title>
        <authorList>
            <person name="Liu Q."/>
            <person name="Xin Y.-H."/>
        </authorList>
    </citation>
    <scope>NUCLEOTIDE SEQUENCE [LARGE SCALE GENOMIC DNA]</scope>
    <source>
        <strain evidence="1 2">TMB1-8</strain>
    </source>
</reference>
<sequence>MRISGLLVLAGVTVTLLAVGGCAGSDAPGPRSSAVPGQFPRPAAAGEVLAQATVLQKDGEAPQLCLGAVAQSLPPQCGGPPILGWDWATADQSETQSGVTWGSYAVTGTWDAAAFTVTQPPIPLSLYDPLAQIDPRLDEATPGPSEESTLLRLQDELNAAEYNPATASDWSEMPILSNWTQNGYLWISVIYDDGSIQRFFDDQWGAGVVAVQSALTDAE</sequence>
<dbReference type="OrthoDB" id="5178481at2"/>
<dbReference type="EMBL" id="PPXF01000053">
    <property type="protein sequence ID" value="POH62820.1"/>
    <property type="molecule type" value="Genomic_DNA"/>
</dbReference>
<dbReference type="PROSITE" id="PS51257">
    <property type="entry name" value="PROKAR_LIPOPROTEIN"/>
    <property type="match status" value="1"/>
</dbReference>
<accession>A0A2S3ZBB3</accession>
<dbReference type="AlphaFoldDB" id="A0A2S3ZBB3"/>
<comment type="caution">
    <text evidence="1">The sequence shown here is derived from an EMBL/GenBank/DDBJ whole genome shotgun (WGS) entry which is preliminary data.</text>
</comment>
<evidence type="ECO:0000313" key="2">
    <source>
        <dbReference type="Proteomes" id="UP000237104"/>
    </source>
</evidence>
<dbReference type="RefSeq" id="WP_103431481.1">
    <property type="nucleotide sequence ID" value="NZ_PPXF01000053.1"/>
</dbReference>
<evidence type="ECO:0000313" key="1">
    <source>
        <dbReference type="EMBL" id="POH62820.1"/>
    </source>
</evidence>
<organism evidence="1 2">
    <name type="scientific">Cryobacterium zongtaii</name>
    <dbReference type="NCBI Taxonomy" id="1259217"/>
    <lineage>
        <taxon>Bacteria</taxon>
        <taxon>Bacillati</taxon>
        <taxon>Actinomycetota</taxon>
        <taxon>Actinomycetes</taxon>
        <taxon>Micrococcales</taxon>
        <taxon>Microbacteriaceae</taxon>
        <taxon>Cryobacterium</taxon>
    </lineage>
</organism>